<feature type="chain" id="PRO_5047084537" evidence="3">
    <location>
        <begin position="20"/>
        <end position="196"/>
    </location>
</feature>
<name>A0ABM0M3U1_SACKO</name>
<evidence type="ECO:0000256" key="1">
    <source>
        <dbReference type="ARBA" id="ARBA00007285"/>
    </source>
</evidence>
<keyword evidence="5" id="KW-1185">Reference proteome</keyword>
<evidence type="ECO:0000256" key="3">
    <source>
        <dbReference type="SAM" id="SignalP"/>
    </source>
</evidence>
<sequence length="196" mass="22509">MTKLGSVLTILSLFACVVGNTERDADDPHREPSKCEVCKIFATELQSEFDRTGRSKEVIGVGHQLDKKGDRKKMIKYHTSEMRFIEATDNICDKVLEYNLHAERQGSRRFAKGQSETFETLHGLVDKGVKVDLGIPYDMWDLPSAEITSMKKYCESLMESFEDDIEEWYYHHQSEGSLLTYLCEERALPKAETDQN</sequence>
<feature type="signal peptide" evidence="3">
    <location>
        <begin position="1"/>
        <end position="19"/>
    </location>
</feature>
<dbReference type="GeneID" id="102810053"/>
<proteinExistence type="inferred from homology"/>
<dbReference type="InterPro" id="IPR021852">
    <property type="entry name" value="DUF3456"/>
</dbReference>
<dbReference type="Proteomes" id="UP000694865">
    <property type="component" value="Unplaced"/>
</dbReference>
<comment type="similarity">
    <text evidence="1">Belongs to the canopy family.</text>
</comment>
<reference evidence="6" key="1">
    <citation type="submission" date="2025-08" db="UniProtKB">
        <authorList>
            <consortium name="RefSeq"/>
        </authorList>
    </citation>
    <scope>IDENTIFICATION</scope>
    <source>
        <tissue evidence="6">Testes</tissue>
    </source>
</reference>
<evidence type="ECO:0000313" key="5">
    <source>
        <dbReference type="Proteomes" id="UP000694865"/>
    </source>
</evidence>
<feature type="domain" description="DUF3456" evidence="4">
    <location>
        <begin position="34"/>
        <end position="186"/>
    </location>
</feature>
<accession>A0ABM0M3U1</accession>
<gene>
    <name evidence="6" type="primary">LOC102810053</name>
</gene>
<dbReference type="PROSITE" id="PS51257">
    <property type="entry name" value="PROKAR_LIPOPROTEIN"/>
    <property type="match status" value="1"/>
</dbReference>
<dbReference type="PANTHER" id="PTHR15382:SF8">
    <property type="entry name" value="CANOPY B"/>
    <property type="match status" value="1"/>
</dbReference>
<protein>
    <submittedName>
        <fullName evidence="6">Protein canopy homolog 4-like</fullName>
    </submittedName>
</protein>
<dbReference type="RefSeq" id="XP_006814682.1">
    <property type="nucleotide sequence ID" value="XM_006814619.1"/>
</dbReference>
<evidence type="ECO:0000313" key="6">
    <source>
        <dbReference type="RefSeq" id="XP_006814682.1"/>
    </source>
</evidence>
<dbReference type="PANTHER" id="PTHR15382">
    <property type="entry name" value="CTG4A-RELATED"/>
    <property type="match status" value="1"/>
</dbReference>
<evidence type="ECO:0000256" key="2">
    <source>
        <dbReference type="ARBA" id="ARBA00022729"/>
    </source>
</evidence>
<dbReference type="Pfam" id="PF11938">
    <property type="entry name" value="DUF3456"/>
    <property type="match status" value="1"/>
</dbReference>
<keyword evidence="2 3" id="KW-0732">Signal</keyword>
<evidence type="ECO:0000259" key="4">
    <source>
        <dbReference type="Pfam" id="PF11938"/>
    </source>
</evidence>
<organism evidence="5 6">
    <name type="scientific">Saccoglossus kowalevskii</name>
    <name type="common">Acorn worm</name>
    <dbReference type="NCBI Taxonomy" id="10224"/>
    <lineage>
        <taxon>Eukaryota</taxon>
        <taxon>Metazoa</taxon>
        <taxon>Hemichordata</taxon>
        <taxon>Enteropneusta</taxon>
        <taxon>Harrimaniidae</taxon>
        <taxon>Saccoglossus</taxon>
    </lineage>
</organism>